<evidence type="ECO:0000313" key="2">
    <source>
        <dbReference type="Proteomes" id="UP000310326"/>
    </source>
</evidence>
<dbReference type="Proteomes" id="UP000310326">
    <property type="component" value="Segment"/>
</dbReference>
<protein>
    <submittedName>
        <fullName evidence="1">Uncharacterized protein</fullName>
    </submittedName>
</protein>
<sequence length="48" mass="5700">MDELEPMYELHWSRQLPENVESAIASAVWKHSFDLPVNLLWKLLLFTT</sequence>
<evidence type="ECO:0000313" key="1">
    <source>
        <dbReference type="EMBL" id="QBQ73421.1"/>
    </source>
</evidence>
<proteinExistence type="predicted"/>
<gene>
    <name evidence="1" type="ORF">kac65v161_gp183</name>
</gene>
<reference evidence="1 2" key="1">
    <citation type="submission" date="2019-03" db="EMBL/GenBank/DDBJ databases">
        <title>Diversity and diversification of Nodularia spumigena cyanophages in the Baltic Sea.</title>
        <authorList>
            <person name="Sulcius S."/>
            <person name="Holmfeldt K."/>
            <person name="Simoliunas E."/>
        </authorList>
    </citation>
    <scope>NUCLEOTIDE SEQUENCE [LARGE SCALE GENOMIC DNA]</scope>
</reference>
<dbReference type="EMBL" id="MK605243">
    <property type="protein sequence ID" value="QBQ73421.1"/>
    <property type="molecule type" value="Genomic_DNA"/>
</dbReference>
<name>A0A482MHI0_9CAUD</name>
<organism evidence="1 2">
    <name type="scientific">Nodularia phage vB_NspS-kac65v161</name>
    <dbReference type="NCBI Taxonomy" id="2557580"/>
    <lineage>
        <taxon>Viruses</taxon>
        <taxon>Duplodnaviria</taxon>
        <taxon>Heunggongvirae</taxon>
        <taxon>Uroviricota</taxon>
        <taxon>Caudoviricetes</taxon>
        <taxon>Ravarandavirus</taxon>
        <taxon>Ravarandavirus kac65v151</taxon>
    </lineage>
</organism>
<accession>A0A482MHI0</accession>